<gene>
    <name evidence="5" type="ORF">SAMN02746062_01695</name>
</gene>
<dbReference type="Gene3D" id="3.10.580.10">
    <property type="entry name" value="CBS-domain"/>
    <property type="match status" value="1"/>
</dbReference>
<proteinExistence type="predicted"/>
<dbReference type="GO" id="GO:0008773">
    <property type="term" value="F:[protein-PII] uridylyltransferase activity"/>
    <property type="evidence" value="ECO:0007669"/>
    <property type="project" value="InterPro"/>
</dbReference>
<evidence type="ECO:0000259" key="4">
    <source>
        <dbReference type="PROSITE" id="PS51371"/>
    </source>
</evidence>
<keyword evidence="1 2" id="KW-0129">CBS domain</keyword>
<accession>A0A286EEY6</accession>
<dbReference type="Pfam" id="PF10335">
    <property type="entry name" value="DUF294_C"/>
    <property type="match status" value="1"/>
</dbReference>
<dbReference type="InterPro" id="IPR000644">
    <property type="entry name" value="CBS_dom"/>
</dbReference>
<dbReference type="Pfam" id="PF03445">
    <property type="entry name" value="DUF294"/>
    <property type="match status" value="1"/>
</dbReference>
<dbReference type="SUPFAM" id="SSF54631">
    <property type="entry name" value="CBS-domain pair"/>
    <property type="match status" value="1"/>
</dbReference>
<dbReference type="InterPro" id="IPR014710">
    <property type="entry name" value="RmlC-like_jellyroll"/>
</dbReference>
<dbReference type="Gene3D" id="2.60.120.10">
    <property type="entry name" value="Jelly Rolls"/>
    <property type="match status" value="1"/>
</dbReference>
<dbReference type="InterPro" id="IPR000595">
    <property type="entry name" value="cNMP-bd_dom"/>
</dbReference>
<evidence type="ECO:0000313" key="5">
    <source>
        <dbReference type="EMBL" id="SOD69467.1"/>
    </source>
</evidence>
<dbReference type="EMBL" id="OCNF01000015">
    <property type="protein sequence ID" value="SOD69467.1"/>
    <property type="molecule type" value="Genomic_DNA"/>
</dbReference>
<feature type="domain" description="Cyclic nucleotide-binding" evidence="3">
    <location>
        <begin position="10"/>
        <end position="125"/>
    </location>
</feature>
<dbReference type="PANTHER" id="PTHR43080">
    <property type="entry name" value="CBS DOMAIN-CONTAINING PROTEIN CBSX3, MITOCHONDRIAL"/>
    <property type="match status" value="1"/>
</dbReference>
<sequence length="601" mass="67813">MERFDFGFAPYTLLNPEQRQILQQSVDIAFFNDDAIIIQAQQNIEHLYVMIKGVVKELNAEGEVLAVYREHDTFDARALIEGSSQNQFIVAEQSLVYSIPKETVQKIIAANAQFGAYFYASVADKFANFIGNHNENELTGLFSANVRDAYRKNAVWLDGNDSLFTVAESMKKHKNKSVLIRHENRVGLLTESVFRELLLKQGSPQDPAHQWATFDLISIDMNDFVFNALLKMMQYHVQRVAVLNQGEIVGVLEQVDVLAYLSNHSQLVAQRLESATTLDDLNGIAWQMTQSILVLKNNGLRAPQLAQLMQVLNSSLFEKAWRMIASPQLYEQSCLIVMGSEGRGEQVLKTDQDNALILSEQADLAEAEQAALKFSELLEKLGYPPCKGNVMVSNAMWRKTLPEFKQMVGGWARKATGDNMMNLAIFLDAKAVAGNTALLDEVNRHVRQFLNNDVGMLMTFARAVEQFDGDGQGFFSRLLHRQAKEKMDVKKMGLFPVVHGVRALSLENKVNETNTFERIQKLAQLGVLDAQFAQDLSEAQRYLMDMRLKAGLACLHDGKVVAPNQLDIDSLSTMERDLLKDALQVVKRFKNIIRMHFRLNT</sequence>
<keyword evidence="6" id="KW-1185">Reference proteome</keyword>
<organism evidence="5 6">
    <name type="scientific">Alysiella filiformis DSM 16848</name>
    <dbReference type="NCBI Taxonomy" id="1120981"/>
    <lineage>
        <taxon>Bacteria</taxon>
        <taxon>Pseudomonadati</taxon>
        <taxon>Pseudomonadota</taxon>
        <taxon>Betaproteobacteria</taxon>
        <taxon>Neisseriales</taxon>
        <taxon>Neisseriaceae</taxon>
        <taxon>Alysiella</taxon>
    </lineage>
</organism>
<evidence type="ECO:0000259" key="3">
    <source>
        <dbReference type="PROSITE" id="PS50042"/>
    </source>
</evidence>
<dbReference type="Pfam" id="PF00571">
    <property type="entry name" value="CBS"/>
    <property type="match status" value="1"/>
</dbReference>
<dbReference type="Proteomes" id="UP000219669">
    <property type="component" value="Unassembled WGS sequence"/>
</dbReference>
<dbReference type="InterPro" id="IPR051257">
    <property type="entry name" value="Diverse_CBS-Domain"/>
</dbReference>
<dbReference type="AlphaFoldDB" id="A0A286EEY6"/>
<dbReference type="InterPro" id="IPR005105">
    <property type="entry name" value="GlnD_Uridyltrans_N"/>
</dbReference>
<evidence type="ECO:0000256" key="2">
    <source>
        <dbReference type="PROSITE-ProRule" id="PRU00703"/>
    </source>
</evidence>
<dbReference type="InterPro" id="IPR018490">
    <property type="entry name" value="cNMP-bd_dom_sf"/>
</dbReference>
<dbReference type="InterPro" id="IPR018821">
    <property type="entry name" value="DUF294_put_nucleoTrafse_sb-bd"/>
</dbReference>
<feature type="domain" description="CBS" evidence="4">
    <location>
        <begin position="212"/>
        <end position="267"/>
    </location>
</feature>
<dbReference type="OrthoDB" id="9808528at2"/>
<reference evidence="5 6" key="1">
    <citation type="submission" date="2017-09" db="EMBL/GenBank/DDBJ databases">
        <authorList>
            <person name="Ehlers B."/>
            <person name="Leendertz F.H."/>
        </authorList>
    </citation>
    <scope>NUCLEOTIDE SEQUENCE [LARGE SCALE GENOMIC DNA]</scope>
    <source>
        <strain evidence="5 6">DSM 16848</strain>
    </source>
</reference>
<evidence type="ECO:0000313" key="6">
    <source>
        <dbReference type="Proteomes" id="UP000219669"/>
    </source>
</evidence>
<dbReference type="SMART" id="SM00116">
    <property type="entry name" value="CBS"/>
    <property type="match status" value="2"/>
</dbReference>
<dbReference type="PROSITE" id="PS51371">
    <property type="entry name" value="CBS"/>
    <property type="match status" value="1"/>
</dbReference>
<dbReference type="PANTHER" id="PTHR43080:SF2">
    <property type="entry name" value="CBS DOMAIN-CONTAINING PROTEIN"/>
    <property type="match status" value="1"/>
</dbReference>
<dbReference type="InterPro" id="IPR046342">
    <property type="entry name" value="CBS_dom_sf"/>
</dbReference>
<evidence type="ECO:0000256" key="1">
    <source>
        <dbReference type="ARBA" id="ARBA00023122"/>
    </source>
</evidence>
<dbReference type="RefSeq" id="WP_097114682.1">
    <property type="nucleotide sequence ID" value="NZ_CP083931.1"/>
</dbReference>
<name>A0A286EEY6_9NEIS</name>
<dbReference type="Pfam" id="PF00027">
    <property type="entry name" value="cNMP_binding"/>
    <property type="match status" value="1"/>
</dbReference>
<protein>
    <submittedName>
        <fullName evidence="5">CBS domain-containing protein</fullName>
    </submittedName>
</protein>
<dbReference type="CDD" id="cd05401">
    <property type="entry name" value="NT_GlnE_GlnD_like"/>
    <property type="match status" value="1"/>
</dbReference>
<dbReference type="PROSITE" id="PS50042">
    <property type="entry name" value="CNMP_BINDING_3"/>
    <property type="match status" value="1"/>
</dbReference>
<dbReference type="CDD" id="cd00038">
    <property type="entry name" value="CAP_ED"/>
    <property type="match status" value="1"/>
</dbReference>
<dbReference type="SUPFAM" id="SSF51206">
    <property type="entry name" value="cAMP-binding domain-like"/>
    <property type="match status" value="1"/>
</dbReference>